<dbReference type="GO" id="GO:0005829">
    <property type="term" value="C:cytosol"/>
    <property type="evidence" value="ECO:0007669"/>
    <property type="project" value="TreeGrafter"/>
</dbReference>
<name>A0A423VJI5_CYTCH</name>
<proteinExistence type="predicted"/>
<dbReference type="GO" id="GO:0016618">
    <property type="term" value="F:hydroxypyruvate reductase [NAD(P)H] activity"/>
    <property type="evidence" value="ECO:0007669"/>
    <property type="project" value="TreeGrafter"/>
</dbReference>
<dbReference type="SUPFAM" id="SSF52283">
    <property type="entry name" value="Formate/glycerate dehydrogenase catalytic domain-like"/>
    <property type="match status" value="1"/>
</dbReference>
<evidence type="ECO:0000313" key="4">
    <source>
        <dbReference type="Proteomes" id="UP000284375"/>
    </source>
</evidence>
<comment type="caution">
    <text evidence="3">The sequence shown here is derived from an EMBL/GenBank/DDBJ whole genome shotgun (WGS) entry which is preliminary data.</text>
</comment>
<dbReference type="Proteomes" id="UP000284375">
    <property type="component" value="Unassembled WGS sequence"/>
</dbReference>
<dbReference type="OrthoDB" id="9991913at2759"/>
<protein>
    <recommendedName>
        <fullName evidence="2">D-isomer specific 2-hydroxyacid dehydrogenase catalytic domain-containing protein</fullName>
    </recommendedName>
</protein>
<dbReference type="EMBL" id="LJZO01000045">
    <property type="protein sequence ID" value="ROV91169.1"/>
    <property type="molecule type" value="Genomic_DNA"/>
</dbReference>
<organism evidence="3 4">
    <name type="scientific">Cytospora chrysosperma</name>
    <name type="common">Cytospora canker fungus</name>
    <name type="synonym">Sphaeria chrysosperma</name>
    <dbReference type="NCBI Taxonomy" id="252740"/>
    <lineage>
        <taxon>Eukaryota</taxon>
        <taxon>Fungi</taxon>
        <taxon>Dikarya</taxon>
        <taxon>Ascomycota</taxon>
        <taxon>Pezizomycotina</taxon>
        <taxon>Sordariomycetes</taxon>
        <taxon>Sordariomycetidae</taxon>
        <taxon>Diaporthales</taxon>
        <taxon>Cytosporaceae</taxon>
        <taxon>Cytospora</taxon>
    </lineage>
</organism>
<dbReference type="InterPro" id="IPR050223">
    <property type="entry name" value="D-isomer_2-hydroxyacid_DH"/>
</dbReference>
<reference evidence="3 4" key="1">
    <citation type="submission" date="2015-09" db="EMBL/GenBank/DDBJ databases">
        <title>Host preference determinants of Valsa canker pathogens revealed by comparative genomics.</title>
        <authorList>
            <person name="Yin Z."/>
            <person name="Huang L."/>
        </authorList>
    </citation>
    <scope>NUCLEOTIDE SEQUENCE [LARGE SCALE GENOMIC DNA]</scope>
    <source>
        <strain evidence="3 4">YSFL</strain>
    </source>
</reference>
<dbReference type="Gene3D" id="3.40.50.720">
    <property type="entry name" value="NAD(P)-binding Rossmann-like Domain"/>
    <property type="match status" value="2"/>
</dbReference>
<evidence type="ECO:0000256" key="1">
    <source>
        <dbReference type="ARBA" id="ARBA00023002"/>
    </source>
</evidence>
<dbReference type="Pfam" id="PF00389">
    <property type="entry name" value="2-Hacid_dh"/>
    <property type="match status" value="1"/>
</dbReference>
<dbReference type="STRING" id="252740.A0A423VJI5"/>
<evidence type="ECO:0000313" key="3">
    <source>
        <dbReference type="EMBL" id="ROV91169.1"/>
    </source>
</evidence>
<feature type="domain" description="D-isomer specific 2-hydroxyacid dehydrogenase catalytic" evidence="2">
    <location>
        <begin position="72"/>
        <end position="142"/>
    </location>
</feature>
<evidence type="ECO:0000259" key="2">
    <source>
        <dbReference type="Pfam" id="PF00389"/>
    </source>
</evidence>
<sequence length="144" mass="15707">MSPHPIVLHLGDPTRYNPQTYAAFSSAFTVVRPSATERQRPQFAQALRERRWGDFAAIFRPFWSTGGEMGRWDAELIALLPGSCRVFASAGAGFDWVDTEALGERGIIYCNGGLAASEAVADFAVAMVISTFRHLPWATSAAVI</sequence>
<dbReference type="GO" id="GO:0030267">
    <property type="term" value="F:glyoxylate reductase (NADPH) activity"/>
    <property type="evidence" value="ECO:0007669"/>
    <property type="project" value="TreeGrafter"/>
</dbReference>
<dbReference type="AlphaFoldDB" id="A0A423VJI5"/>
<keyword evidence="4" id="KW-1185">Reference proteome</keyword>
<keyword evidence="1" id="KW-0560">Oxidoreductase</keyword>
<dbReference type="GO" id="GO:0051287">
    <property type="term" value="F:NAD binding"/>
    <property type="evidence" value="ECO:0007669"/>
    <property type="project" value="InterPro"/>
</dbReference>
<dbReference type="PANTHER" id="PTHR10996:SF281">
    <property type="entry name" value="D-ISOMER SPECIFIC 2-HYDROXYACID DEHYDROGENASE NAD-BINDING DOMAIN-CONTAINING PROTEIN-RELATED"/>
    <property type="match status" value="1"/>
</dbReference>
<dbReference type="PANTHER" id="PTHR10996">
    <property type="entry name" value="2-HYDROXYACID DEHYDROGENASE-RELATED"/>
    <property type="match status" value="1"/>
</dbReference>
<accession>A0A423VJI5</accession>
<gene>
    <name evidence="3" type="ORF">VSDG_07816</name>
</gene>
<feature type="non-terminal residue" evidence="3">
    <location>
        <position position="144"/>
    </location>
</feature>
<dbReference type="InterPro" id="IPR006139">
    <property type="entry name" value="D-isomer_2_OHA_DH_cat_dom"/>
</dbReference>